<dbReference type="SUPFAM" id="SSF117281">
    <property type="entry name" value="Kelch motif"/>
    <property type="match status" value="1"/>
</dbReference>
<comment type="caution">
    <text evidence="4">The sequence shown here is derived from an EMBL/GenBank/DDBJ whole genome shotgun (WGS) entry which is preliminary data.</text>
</comment>
<sequence length="237" mass="27294">MNDVHVFDIDSNRWSKVQTYGYKPRPRCRHTANIVKGQLYIFGGNDCELSFNDIWVLSIGVQVPEPTIIKDMITMLENGTFADVTFVLGDVKYKAHKCILAGRSNFFANMFSLGMRESQESVITVQDIQPVTFKKLLEFIYTDQIAAFQTLDQAIDIMVAANKYGLDRLKRLCEKYLVGVIDLDNVIELLYLSDMHQAMELKRMCINFTMAYFDIVTKKDDFKKLSKSILLELLQNK</sequence>
<feature type="domain" description="BTB" evidence="3">
    <location>
        <begin position="82"/>
        <end position="149"/>
    </location>
</feature>
<dbReference type="Gene3D" id="3.30.710.10">
    <property type="entry name" value="Potassium Channel Kv1.1, Chain A"/>
    <property type="match status" value="1"/>
</dbReference>
<reference evidence="4" key="1">
    <citation type="submission" date="2019-06" db="EMBL/GenBank/DDBJ databases">
        <authorList>
            <person name="Zheng W."/>
        </authorList>
    </citation>
    <scope>NUCLEOTIDE SEQUENCE</scope>
    <source>
        <strain evidence="4">QDHG01</strain>
    </source>
</reference>
<evidence type="ECO:0000256" key="1">
    <source>
        <dbReference type="ARBA" id="ARBA00022441"/>
    </source>
</evidence>
<keyword evidence="6" id="KW-1185">Reference proteome</keyword>
<accession>A0A8J8SUQ5</accession>
<keyword evidence="1" id="KW-0880">Kelch repeat</keyword>
<dbReference type="Pfam" id="PF00651">
    <property type="entry name" value="BTB"/>
    <property type="match status" value="1"/>
</dbReference>
<dbReference type="InterPro" id="IPR011333">
    <property type="entry name" value="SKP1/BTB/POZ_sf"/>
</dbReference>
<dbReference type="Pfam" id="PF07707">
    <property type="entry name" value="BACK"/>
    <property type="match status" value="1"/>
</dbReference>
<dbReference type="InterPro" id="IPR000210">
    <property type="entry name" value="BTB/POZ_dom"/>
</dbReference>
<organism evidence="4 6">
    <name type="scientific">Halteria grandinella</name>
    <dbReference type="NCBI Taxonomy" id="5974"/>
    <lineage>
        <taxon>Eukaryota</taxon>
        <taxon>Sar</taxon>
        <taxon>Alveolata</taxon>
        <taxon>Ciliophora</taxon>
        <taxon>Intramacronucleata</taxon>
        <taxon>Spirotrichea</taxon>
        <taxon>Stichotrichia</taxon>
        <taxon>Sporadotrichida</taxon>
        <taxon>Halteriidae</taxon>
        <taxon>Halteria</taxon>
    </lineage>
</organism>
<dbReference type="AlphaFoldDB" id="A0A8J8SUQ5"/>
<dbReference type="Proteomes" id="UP000785679">
    <property type="component" value="Unassembled WGS sequence"/>
</dbReference>
<dbReference type="SUPFAM" id="SSF54695">
    <property type="entry name" value="POZ domain"/>
    <property type="match status" value="1"/>
</dbReference>
<dbReference type="PROSITE" id="PS50097">
    <property type="entry name" value="BTB"/>
    <property type="match status" value="1"/>
</dbReference>
<dbReference type="InterPro" id="IPR015915">
    <property type="entry name" value="Kelch-typ_b-propeller"/>
</dbReference>
<dbReference type="EMBL" id="RRYP01018084">
    <property type="protein sequence ID" value="TNV73790.1"/>
    <property type="molecule type" value="Genomic_DNA"/>
</dbReference>
<protein>
    <recommendedName>
        <fullName evidence="3">BTB domain-containing protein</fullName>
    </recommendedName>
</protein>
<dbReference type="CDD" id="cd14733">
    <property type="entry name" value="BACK"/>
    <property type="match status" value="1"/>
</dbReference>
<proteinExistence type="predicted"/>
<dbReference type="InterPro" id="IPR011705">
    <property type="entry name" value="BACK"/>
</dbReference>
<name>A0A8J8SUQ5_HALGN</name>
<dbReference type="FunFam" id="3.30.710.10:FF:000159">
    <property type="entry name" value="Speckle-type POZ protein B"/>
    <property type="match status" value="1"/>
</dbReference>
<evidence type="ECO:0000313" key="6">
    <source>
        <dbReference type="Proteomes" id="UP000785679"/>
    </source>
</evidence>
<dbReference type="SMART" id="SM00225">
    <property type="entry name" value="BTB"/>
    <property type="match status" value="1"/>
</dbReference>
<evidence type="ECO:0000256" key="2">
    <source>
        <dbReference type="ARBA" id="ARBA00022737"/>
    </source>
</evidence>
<evidence type="ECO:0000313" key="4">
    <source>
        <dbReference type="EMBL" id="TNV71031.1"/>
    </source>
</evidence>
<dbReference type="EMBL" id="RRYP01031019">
    <property type="protein sequence ID" value="TNV71031.1"/>
    <property type="molecule type" value="Genomic_DNA"/>
</dbReference>
<keyword evidence="2" id="KW-0677">Repeat</keyword>
<dbReference type="Gene3D" id="2.120.10.80">
    <property type="entry name" value="Kelch-type beta propeller"/>
    <property type="match status" value="1"/>
</dbReference>
<dbReference type="OrthoDB" id="10251809at2759"/>
<gene>
    <name evidence="4" type="ORF">FGO68_gene6726</name>
    <name evidence="5" type="ORF">FGO68_gene828</name>
</gene>
<evidence type="ECO:0000259" key="3">
    <source>
        <dbReference type="PROSITE" id="PS50097"/>
    </source>
</evidence>
<dbReference type="PANTHER" id="PTHR24413">
    <property type="entry name" value="SPECKLE-TYPE POZ PROTEIN"/>
    <property type="match status" value="1"/>
</dbReference>
<evidence type="ECO:0000313" key="5">
    <source>
        <dbReference type="EMBL" id="TNV73790.1"/>
    </source>
</evidence>
<dbReference type="Pfam" id="PF24681">
    <property type="entry name" value="Kelch_KLHDC2_KLHL20_DRC7"/>
    <property type="match status" value="1"/>
</dbReference>